<dbReference type="InterPro" id="IPR029787">
    <property type="entry name" value="Nucleotide_cyclase"/>
</dbReference>
<dbReference type="SUPFAM" id="SSF55785">
    <property type="entry name" value="PYP-like sensor domain (PAS domain)"/>
    <property type="match status" value="1"/>
</dbReference>
<feature type="region of interest" description="Disordered" evidence="1">
    <location>
        <begin position="881"/>
        <end position="905"/>
    </location>
</feature>
<evidence type="ECO:0000313" key="6">
    <source>
        <dbReference type="EMBL" id="SNS28232.1"/>
    </source>
</evidence>
<dbReference type="InterPro" id="IPR043128">
    <property type="entry name" value="Rev_trsase/Diguanyl_cyclase"/>
</dbReference>
<dbReference type="FunFam" id="3.20.20.450:FF:000001">
    <property type="entry name" value="Cyclic di-GMP phosphodiesterase yahA"/>
    <property type="match status" value="1"/>
</dbReference>
<dbReference type="InterPro" id="IPR000014">
    <property type="entry name" value="PAS"/>
</dbReference>
<proteinExistence type="predicted"/>
<feature type="transmembrane region" description="Helical" evidence="2">
    <location>
        <begin position="185"/>
        <end position="208"/>
    </location>
</feature>
<evidence type="ECO:0000259" key="3">
    <source>
        <dbReference type="PROSITE" id="PS50112"/>
    </source>
</evidence>
<dbReference type="EMBL" id="FZOO01000003">
    <property type="protein sequence ID" value="SNS28232.1"/>
    <property type="molecule type" value="Genomic_DNA"/>
</dbReference>
<dbReference type="OrthoDB" id="23692at2"/>
<dbReference type="InterPro" id="IPR035965">
    <property type="entry name" value="PAS-like_dom_sf"/>
</dbReference>
<dbReference type="InterPro" id="IPR035919">
    <property type="entry name" value="EAL_sf"/>
</dbReference>
<dbReference type="PROSITE" id="PS50883">
    <property type="entry name" value="EAL"/>
    <property type="match status" value="1"/>
</dbReference>
<dbReference type="Gene3D" id="3.30.450.20">
    <property type="entry name" value="PAS domain"/>
    <property type="match status" value="1"/>
</dbReference>
<dbReference type="NCBIfam" id="TIGR00229">
    <property type="entry name" value="sensory_box"/>
    <property type="match status" value="1"/>
</dbReference>
<keyword evidence="7" id="KW-1185">Reference proteome</keyword>
<dbReference type="InterPro" id="IPR000160">
    <property type="entry name" value="GGDEF_dom"/>
</dbReference>
<dbReference type="CDD" id="cd01948">
    <property type="entry name" value="EAL"/>
    <property type="match status" value="1"/>
</dbReference>
<dbReference type="PANTHER" id="PTHR44757">
    <property type="entry name" value="DIGUANYLATE CYCLASE DGCP"/>
    <property type="match status" value="1"/>
</dbReference>
<dbReference type="SMART" id="SM00267">
    <property type="entry name" value="GGDEF"/>
    <property type="match status" value="1"/>
</dbReference>
<accession>A0A239D7T1</accession>
<organism evidence="6 7">
    <name type="scientific">Geodermatophilus pulveris</name>
    <dbReference type="NCBI Taxonomy" id="1564159"/>
    <lineage>
        <taxon>Bacteria</taxon>
        <taxon>Bacillati</taxon>
        <taxon>Actinomycetota</taxon>
        <taxon>Actinomycetes</taxon>
        <taxon>Geodermatophilales</taxon>
        <taxon>Geodermatophilaceae</taxon>
        <taxon>Geodermatophilus</taxon>
    </lineage>
</organism>
<evidence type="ECO:0000256" key="1">
    <source>
        <dbReference type="SAM" id="MobiDB-lite"/>
    </source>
</evidence>
<dbReference type="SMART" id="SM00052">
    <property type="entry name" value="EAL"/>
    <property type="match status" value="1"/>
</dbReference>
<dbReference type="NCBIfam" id="TIGR00254">
    <property type="entry name" value="GGDEF"/>
    <property type="match status" value="1"/>
</dbReference>
<keyword evidence="2" id="KW-0812">Transmembrane</keyword>
<protein>
    <submittedName>
        <fullName evidence="6">PAS domain S-box-containing protein/diguanylate cyclase (GGDEF) domain-containing protein</fullName>
    </submittedName>
</protein>
<dbReference type="SMART" id="SM00091">
    <property type="entry name" value="PAS"/>
    <property type="match status" value="1"/>
</dbReference>
<dbReference type="PROSITE" id="PS50112">
    <property type="entry name" value="PAS"/>
    <property type="match status" value="1"/>
</dbReference>
<evidence type="ECO:0000313" key="7">
    <source>
        <dbReference type="Proteomes" id="UP000198373"/>
    </source>
</evidence>
<dbReference type="InterPro" id="IPR013656">
    <property type="entry name" value="PAS_4"/>
</dbReference>
<gene>
    <name evidence="6" type="ORF">SAMN06893096_10349</name>
</gene>
<dbReference type="PANTHER" id="PTHR44757:SF2">
    <property type="entry name" value="BIOFILM ARCHITECTURE MAINTENANCE PROTEIN MBAA"/>
    <property type="match status" value="1"/>
</dbReference>
<dbReference type="InterPro" id="IPR052155">
    <property type="entry name" value="Biofilm_reg_signaling"/>
</dbReference>
<dbReference type="Gene3D" id="3.20.20.450">
    <property type="entry name" value="EAL domain"/>
    <property type="match status" value="1"/>
</dbReference>
<dbReference type="Pfam" id="PF00990">
    <property type="entry name" value="GGDEF"/>
    <property type="match status" value="1"/>
</dbReference>
<dbReference type="SUPFAM" id="SSF141868">
    <property type="entry name" value="EAL domain-like"/>
    <property type="match status" value="1"/>
</dbReference>
<dbReference type="AlphaFoldDB" id="A0A239D7T1"/>
<dbReference type="CDD" id="cd01949">
    <property type="entry name" value="GGDEF"/>
    <property type="match status" value="1"/>
</dbReference>
<feature type="transmembrane region" description="Helical" evidence="2">
    <location>
        <begin position="152"/>
        <end position="173"/>
    </location>
</feature>
<dbReference type="CDD" id="cd00130">
    <property type="entry name" value="PAS"/>
    <property type="match status" value="1"/>
</dbReference>
<reference evidence="7" key="1">
    <citation type="submission" date="2017-06" db="EMBL/GenBank/DDBJ databases">
        <authorList>
            <person name="Varghese N."/>
            <person name="Submissions S."/>
        </authorList>
    </citation>
    <scope>NUCLEOTIDE SEQUENCE [LARGE SCALE GENOMIC DNA]</scope>
    <source>
        <strain evidence="7">DSM 46839</strain>
    </source>
</reference>
<keyword evidence="2" id="KW-0472">Membrane</keyword>
<name>A0A239D7T1_9ACTN</name>
<dbReference type="SUPFAM" id="SSF55073">
    <property type="entry name" value="Nucleotide cyclase"/>
    <property type="match status" value="1"/>
</dbReference>
<dbReference type="Proteomes" id="UP000198373">
    <property type="component" value="Unassembled WGS sequence"/>
</dbReference>
<dbReference type="Pfam" id="PF08448">
    <property type="entry name" value="PAS_4"/>
    <property type="match status" value="1"/>
</dbReference>
<keyword evidence="2" id="KW-1133">Transmembrane helix</keyword>
<dbReference type="RefSeq" id="WP_089304884.1">
    <property type="nucleotide sequence ID" value="NZ_FZOO01000003.1"/>
</dbReference>
<feature type="domain" description="PAS" evidence="3">
    <location>
        <begin position="329"/>
        <end position="399"/>
    </location>
</feature>
<feature type="transmembrane region" description="Helical" evidence="2">
    <location>
        <begin position="122"/>
        <end position="140"/>
    </location>
</feature>
<feature type="transmembrane region" description="Helical" evidence="2">
    <location>
        <begin position="55"/>
        <end position="76"/>
    </location>
</feature>
<sequence length="918" mass="98233">MAVLIVALLWGVGLVSLPAATALHLSNVGLTVFSLAAGAAAVVRARRHAGRVRLFWRRLGAASLAWGGGMAAWSWYESLRGLEVPFPSVADVGFLASPLLAGWALLTLPLAAPTRAGRVRTVLDGLVVASSLLLVSWMLVLDSIVQAGGDVTSQAISLAYPVSDIVLITTVVYTWMRARSRGAGLLVPLPLIGVGLVALAVADSGFVYLTTAGVYSSGNWIDLGWGAGFCLLLLAALRPGEDAGDVEMEEVVTRPLGNLLPYAAVGVALLTSSLEVLRGGTTDTVHFWLRTAIMVLLVARQILTLLENHSLTQDLERRVEARTAEVRASGERFAALVQHSSDLVTVVDRSGTVLYQSRSSEALLGFDADAMVGRLLTDFVVPAHAADLAAVLRGVAGDADRVQTVQSTWRHASGRECHMEITLTNLLANAAVGGLVLNTRDVTDRITLERQLTHQAFTDSLTDLPNRALFKDRLQHALTRGADSAPPMAVYFLDLDGFKAVNDTLGHSAGDDLLVEVAARLRTVVRPSDTVARFGGDEFAILVDDLPEGEDGTALAQRVCDAIAAPILLDGSEVHISASIGIAHREDPSIDAEQMLRNADLAMYQAKADAGGFAVFVPEMHEGLVARMRLEADLRKALTDDQFIVHYQPMVSMRTGEITGVEALVRWQHPERGLVPPNEFIPLAEATGLIRPLGLWVLRESCRQAVTWAAAGDSRRGLKLSVNVSARQLQQDDLVEQVAGILRETGLPAQRLTLEMTESVLLEKGEETLATLTALRDLGIRLAIDDFGTGYSSLSYLHSFPVDILKIDRSFVERLSTGGDTALISTILRLGQTMKLETVAEGIEHPQELLLLRRQGCTTGQGYHFSPPVPAARIEELLAEASPDGRRSVPAPRPATVPGEDALPGDGALALEAAAGRI</sequence>
<feature type="transmembrane region" description="Helical" evidence="2">
    <location>
        <begin position="88"/>
        <end position="110"/>
    </location>
</feature>
<evidence type="ECO:0000259" key="4">
    <source>
        <dbReference type="PROSITE" id="PS50883"/>
    </source>
</evidence>
<evidence type="ECO:0000259" key="5">
    <source>
        <dbReference type="PROSITE" id="PS50887"/>
    </source>
</evidence>
<dbReference type="InterPro" id="IPR001633">
    <property type="entry name" value="EAL_dom"/>
</dbReference>
<dbReference type="Pfam" id="PF00563">
    <property type="entry name" value="EAL"/>
    <property type="match status" value="1"/>
</dbReference>
<dbReference type="Gene3D" id="3.30.70.270">
    <property type="match status" value="1"/>
</dbReference>
<dbReference type="PROSITE" id="PS50887">
    <property type="entry name" value="GGDEF"/>
    <property type="match status" value="1"/>
</dbReference>
<feature type="domain" description="EAL" evidence="4">
    <location>
        <begin position="627"/>
        <end position="882"/>
    </location>
</feature>
<feature type="domain" description="GGDEF" evidence="5">
    <location>
        <begin position="486"/>
        <end position="620"/>
    </location>
</feature>
<feature type="transmembrane region" description="Helical" evidence="2">
    <location>
        <begin position="28"/>
        <end position="43"/>
    </location>
</feature>
<evidence type="ECO:0000256" key="2">
    <source>
        <dbReference type="SAM" id="Phobius"/>
    </source>
</evidence>